<dbReference type="PROSITE" id="PS51257">
    <property type="entry name" value="PROKAR_LIPOPROTEIN"/>
    <property type="match status" value="1"/>
</dbReference>
<dbReference type="SUPFAM" id="SSF56574">
    <property type="entry name" value="Serpins"/>
    <property type="match status" value="1"/>
</dbReference>
<organism evidence="4">
    <name type="scientific">Cellulosimicrobium sp. ES-005</name>
    <dbReference type="NCBI Taxonomy" id="3163031"/>
    <lineage>
        <taxon>Bacteria</taxon>
        <taxon>Bacillati</taxon>
        <taxon>Actinomycetota</taxon>
        <taxon>Actinomycetes</taxon>
        <taxon>Micrococcales</taxon>
        <taxon>Promicromonosporaceae</taxon>
        <taxon>Cellulosimicrobium</taxon>
    </lineage>
</organism>
<name>A0AAU8FVX1_9MICO</name>
<dbReference type="AlphaFoldDB" id="A0AAU8FVX1"/>
<evidence type="ECO:0000256" key="2">
    <source>
        <dbReference type="SAM" id="SignalP"/>
    </source>
</evidence>
<dbReference type="EMBL" id="CP159290">
    <property type="protein sequence ID" value="XCH28230.1"/>
    <property type="molecule type" value="Genomic_DNA"/>
</dbReference>
<reference evidence="4" key="1">
    <citation type="submission" date="2024-06" db="EMBL/GenBank/DDBJ databases">
        <title>Complete genome sequence of the cellulolytic actinobacterium, Cellulosimicrobium ES-005.</title>
        <authorList>
            <person name="Matthews C.T."/>
            <person name="Underwood K.D."/>
            <person name="Ghanchi K.M."/>
            <person name="Fields S.D."/>
            <person name="Gardner S.G."/>
        </authorList>
    </citation>
    <scope>NUCLEOTIDE SEQUENCE</scope>
    <source>
        <strain evidence="4">ES-005</strain>
    </source>
</reference>
<dbReference type="SMART" id="SM00093">
    <property type="entry name" value="SERPIN"/>
    <property type="match status" value="1"/>
</dbReference>
<dbReference type="Gene3D" id="2.30.39.10">
    <property type="entry name" value="Alpha-1-antitrypsin, domain 1"/>
    <property type="match status" value="1"/>
</dbReference>
<dbReference type="GO" id="GO:0004867">
    <property type="term" value="F:serine-type endopeptidase inhibitor activity"/>
    <property type="evidence" value="ECO:0007669"/>
    <property type="project" value="InterPro"/>
</dbReference>
<dbReference type="InterPro" id="IPR000215">
    <property type="entry name" value="Serpin_fam"/>
</dbReference>
<evidence type="ECO:0000256" key="1">
    <source>
        <dbReference type="RuleBase" id="RU000411"/>
    </source>
</evidence>
<feature type="domain" description="Serpin" evidence="3">
    <location>
        <begin position="67"/>
        <end position="434"/>
    </location>
</feature>
<dbReference type="GO" id="GO:0005615">
    <property type="term" value="C:extracellular space"/>
    <property type="evidence" value="ECO:0007669"/>
    <property type="project" value="InterPro"/>
</dbReference>
<evidence type="ECO:0000313" key="4">
    <source>
        <dbReference type="EMBL" id="XCH28230.1"/>
    </source>
</evidence>
<feature type="signal peptide" evidence="2">
    <location>
        <begin position="1"/>
        <end position="29"/>
    </location>
</feature>
<evidence type="ECO:0000259" key="3">
    <source>
        <dbReference type="SMART" id="SM00093"/>
    </source>
</evidence>
<dbReference type="PANTHER" id="PTHR11461">
    <property type="entry name" value="SERINE PROTEASE INHIBITOR, SERPIN"/>
    <property type="match status" value="1"/>
</dbReference>
<dbReference type="RefSeq" id="WP_353706824.1">
    <property type="nucleotide sequence ID" value="NZ_CP159290.1"/>
</dbReference>
<dbReference type="InterPro" id="IPR042178">
    <property type="entry name" value="Serpin_sf_1"/>
</dbReference>
<dbReference type="InterPro" id="IPR023796">
    <property type="entry name" value="Serpin_dom"/>
</dbReference>
<protein>
    <submittedName>
        <fullName evidence="4">Serpin family protein</fullName>
    </submittedName>
</protein>
<keyword evidence="2" id="KW-0732">Signal</keyword>
<proteinExistence type="inferred from homology"/>
<dbReference type="InterPro" id="IPR036186">
    <property type="entry name" value="Serpin_sf"/>
</dbReference>
<dbReference type="Pfam" id="PF00079">
    <property type="entry name" value="Serpin"/>
    <property type="match status" value="1"/>
</dbReference>
<dbReference type="PANTHER" id="PTHR11461:SF211">
    <property type="entry name" value="GH10112P-RELATED"/>
    <property type="match status" value="1"/>
</dbReference>
<feature type="chain" id="PRO_5043537876" evidence="2">
    <location>
        <begin position="30"/>
        <end position="436"/>
    </location>
</feature>
<dbReference type="Gene3D" id="3.30.497.10">
    <property type="entry name" value="Antithrombin, subunit I, domain 2"/>
    <property type="match status" value="1"/>
</dbReference>
<comment type="similarity">
    <text evidence="1">Belongs to the serpin family.</text>
</comment>
<dbReference type="InterPro" id="IPR042185">
    <property type="entry name" value="Serpin_sf_2"/>
</dbReference>
<sequence>MSTRTRRRPGRRRAAALLAVATVATLVLGACATAAGEPLTVTTADVERRVVTVADAPATTPVVEATERLGLTMLDAAPREGNVVVSPASAVVALSMLAEGARGETAASLDAALGATGQDRTDAVNALLAALQTYDGDPALVQKDELPKTPLVHVANQVVLDDQAQVHDTYLEALAAGYDAGVLEADLGSKAGLEPLDRWVRHHTGGLIEESAVEPDADSRLALQNAALLAARWSSPFEEQATRPDSFVLADGTEVDAEAMHQEHDWRYAEVDGWQAVRLPYTEGFHADVVLPPDGVDPATLAPETSAALREALDSARRRSVALTLPTLDVDAAAPLDLAPALTSAGLGGLLDEPDLTGISDEPGLRVTQAWQQAVLRVDEDGTVAAAVTEVVGGVESAPMVEDVVELRVDRPYVFSVSHTGTGWPLFTAAIRDPRH</sequence>
<gene>
    <name evidence="4" type="ORF">ABRQ22_11495</name>
</gene>
<accession>A0AAU8FVX1</accession>